<feature type="transmembrane region" description="Helical" evidence="7">
    <location>
        <begin position="360"/>
        <end position="377"/>
    </location>
</feature>
<sequence>MKKSGSRGKRLLIALFLTLLFWGIASWAATSLPETLRLESARFIVSDSATPPDDIGESVKLPDNWRLRTPALNGFAWYRLPFTLDSVPDRPLAVYLPHLSVAGELWLNGSLLTPGVRFGDGARGRPMSDEPLYVVLPSGLFHAGVNELAIRVQGNSAVSSGISALSLGEAETLHDIWFGRYLIQVISPYVILLLMTGSVFFLLAYTWRQRRLFILQLALLLSLLGLMSYLSTMAVGVGTSQGLRIIATTLLFWVLSLAGWRLAAGKWRWFEPLLHATSAVILLITLIYIARGEASDRLWLLTWPHIGLRMLVIGQMCYQGFRLGSAKLWLLAATAFIWNLSIAQSNLVMMDWLQWDSYRLSFIGALPFSLVLIYRLAERFIADHDENRRQQRAAIITERSRILQDMHDGMGAHLITALRLARRQDSSREQLARYIEESLQDLRLIIDSLDLTEQDLLPLLGNLRFRLEPRLQALGIRLEWRVTPLPLLPDLTPDAALSILRIVQEAVNNVIQHAQSSCITLTVIPAGRYIRIVISDDGNGLIPADSHPGSRGLNGMRTRAEKIGAALAINGGASGTQVELLFPITPAALSNR</sequence>
<accession>A0A4R3Z047</accession>
<feature type="domain" description="Histidine kinase" evidence="8">
    <location>
        <begin position="401"/>
        <end position="586"/>
    </location>
</feature>
<keyword evidence="7" id="KW-1133">Transmembrane helix</keyword>
<dbReference type="EC" id="2.7.13.3" evidence="2"/>
<dbReference type="EMBL" id="SMCR01000003">
    <property type="protein sequence ID" value="TCV98296.1"/>
    <property type="molecule type" value="Genomic_DNA"/>
</dbReference>
<evidence type="ECO:0000256" key="2">
    <source>
        <dbReference type="ARBA" id="ARBA00012438"/>
    </source>
</evidence>
<dbReference type="SMART" id="SM00387">
    <property type="entry name" value="HATPase_c"/>
    <property type="match status" value="1"/>
</dbReference>
<dbReference type="InterPro" id="IPR003594">
    <property type="entry name" value="HATPase_dom"/>
</dbReference>
<dbReference type="InterPro" id="IPR005467">
    <property type="entry name" value="His_kinase_dom"/>
</dbReference>
<feature type="transmembrane region" description="Helical" evidence="7">
    <location>
        <begin position="272"/>
        <end position="290"/>
    </location>
</feature>
<dbReference type="InterPro" id="IPR036890">
    <property type="entry name" value="HATPase_C_sf"/>
</dbReference>
<keyword evidence="7" id="KW-0812">Transmembrane</keyword>
<dbReference type="PANTHER" id="PTHR24421:SF10">
    <property type="entry name" value="NITRATE_NITRITE SENSOR PROTEIN NARQ"/>
    <property type="match status" value="1"/>
</dbReference>
<keyword evidence="10" id="KW-1185">Reference proteome</keyword>
<keyword evidence="4" id="KW-0808">Transferase</keyword>
<dbReference type="GO" id="GO:0000160">
    <property type="term" value="P:phosphorelay signal transduction system"/>
    <property type="evidence" value="ECO:0007669"/>
    <property type="project" value="UniProtKB-KW"/>
</dbReference>
<proteinExistence type="predicted"/>
<dbReference type="SUPFAM" id="SSF49785">
    <property type="entry name" value="Galactose-binding domain-like"/>
    <property type="match status" value="1"/>
</dbReference>
<evidence type="ECO:0000313" key="9">
    <source>
        <dbReference type="EMBL" id="TCV98296.1"/>
    </source>
</evidence>
<comment type="catalytic activity">
    <reaction evidence="1">
        <text>ATP + protein L-histidine = ADP + protein N-phospho-L-histidine.</text>
        <dbReference type="EC" id="2.7.13.3"/>
    </reaction>
</comment>
<keyword evidence="3" id="KW-0597">Phosphoprotein</keyword>
<protein>
    <recommendedName>
        <fullName evidence="2">histidine kinase</fullName>
        <ecNumber evidence="2">2.7.13.3</ecNumber>
    </recommendedName>
</protein>
<dbReference type="SUPFAM" id="SSF55874">
    <property type="entry name" value="ATPase domain of HSP90 chaperone/DNA topoisomerase II/histidine kinase"/>
    <property type="match status" value="1"/>
</dbReference>
<evidence type="ECO:0000256" key="1">
    <source>
        <dbReference type="ARBA" id="ARBA00000085"/>
    </source>
</evidence>
<keyword evidence="5 9" id="KW-0418">Kinase</keyword>
<feature type="transmembrane region" description="Helical" evidence="7">
    <location>
        <begin position="302"/>
        <end position="321"/>
    </location>
</feature>
<evidence type="ECO:0000256" key="6">
    <source>
        <dbReference type="ARBA" id="ARBA00023012"/>
    </source>
</evidence>
<gene>
    <name evidence="9" type="ORF">EDC52_103388</name>
</gene>
<dbReference type="OrthoDB" id="9811306at2"/>
<dbReference type="Proteomes" id="UP000295719">
    <property type="component" value="Unassembled WGS sequence"/>
</dbReference>
<name>A0A4R3Z047_9GAMM</name>
<dbReference type="Gene3D" id="3.30.565.10">
    <property type="entry name" value="Histidine kinase-like ATPase, C-terminal domain"/>
    <property type="match status" value="1"/>
</dbReference>
<organism evidence="9 10">
    <name type="scientific">Biostraticola tofi</name>
    <dbReference type="NCBI Taxonomy" id="466109"/>
    <lineage>
        <taxon>Bacteria</taxon>
        <taxon>Pseudomonadati</taxon>
        <taxon>Pseudomonadota</taxon>
        <taxon>Gammaproteobacteria</taxon>
        <taxon>Enterobacterales</taxon>
        <taxon>Bruguierivoracaceae</taxon>
        <taxon>Biostraticola</taxon>
    </lineage>
</organism>
<feature type="transmembrane region" description="Helical" evidence="7">
    <location>
        <begin position="328"/>
        <end position="348"/>
    </location>
</feature>
<dbReference type="InterPro" id="IPR050482">
    <property type="entry name" value="Sensor_HK_TwoCompSys"/>
</dbReference>
<dbReference type="GO" id="GO:0004673">
    <property type="term" value="F:protein histidine kinase activity"/>
    <property type="evidence" value="ECO:0007669"/>
    <property type="project" value="UniProtKB-EC"/>
</dbReference>
<feature type="transmembrane region" description="Helical" evidence="7">
    <location>
        <begin position="212"/>
        <end position="230"/>
    </location>
</feature>
<dbReference type="RefSeq" id="WP_131865040.1">
    <property type="nucleotide sequence ID" value="NZ_SMCR01000003.1"/>
</dbReference>
<evidence type="ECO:0000313" key="10">
    <source>
        <dbReference type="Proteomes" id="UP000295719"/>
    </source>
</evidence>
<dbReference type="PROSITE" id="PS50109">
    <property type="entry name" value="HIS_KIN"/>
    <property type="match status" value="1"/>
</dbReference>
<dbReference type="Pfam" id="PF02518">
    <property type="entry name" value="HATPase_c"/>
    <property type="match status" value="1"/>
</dbReference>
<feature type="transmembrane region" description="Helical" evidence="7">
    <location>
        <begin position="242"/>
        <end position="260"/>
    </location>
</feature>
<dbReference type="CDD" id="cd16917">
    <property type="entry name" value="HATPase_UhpB-NarQ-NarX-like"/>
    <property type="match status" value="1"/>
</dbReference>
<keyword evidence="6" id="KW-0902">Two-component regulatory system</keyword>
<evidence type="ECO:0000259" key="8">
    <source>
        <dbReference type="PROSITE" id="PS50109"/>
    </source>
</evidence>
<comment type="caution">
    <text evidence="9">The sequence shown here is derived from an EMBL/GenBank/DDBJ whole genome shotgun (WGS) entry which is preliminary data.</text>
</comment>
<dbReference type="InterPro" id="IPR008979">
    <property type="entry name" value="Galactose-bd-like_sf"/>
</dbReference>
<evidence type="ECO:0000256" key="7">
    <source>
        <dbReference type="SAM" id="Phobius"/>
    </source>
</evidence>
<dbReference type="AlphaFoldDB" id="A0A4R3Z047"/>
<keyword evidence="7" id="KW-0472">Membrane</keyword>
<evidence type="ECO:0000256" key="3">
    <source>
        <dbReference type="ARBA" id="ARBA00022553"/>
    </source>
</evidence>
<evidence type="ECO:0000256" key="5">
    <source>
        <dbReference type="ARBA" id="ARBA00022777"/>
    </source>
</evidence>
<evidence type="ECO:0000256" key="4">
    <source>
        <dbReference type="ARBA" id="ARBA00022679"/>
    </source>
</evidence>
<dbReference type="PANTHER" id="PTHR24421">
    <property type="entry name" value="NITRATE/NITRITE SENSOR PROTEIN NARX-RELATED"/>
    <property type="match status" value="1"/>
</dbReference>
<feature type="transmembrane region" description="Helical" evidence="7">
    <location>
        <begin position="181"/>
        <end position="205"/>
    </location>
</feature>
<reference evidence="9 10" key="1">
    <citation type="submission" date="2019-03" db="EMBL/GenBank/DDBJ databases">
        <title>Genomic Encyclopedia of Type Strains, Phase IV (KMG-IV): sequencing the most valuable type-strain genomes for metagenomic binning, comparative biology and taxonomic classification.</title>
        <authorList>
            <person name="Goeker M."/>
        </authorList>
    </citation>
    <scope>NUCLEOTIDE SEQUENCE [LARGE SCALE GENOMIC DNA]</scope>
    <source>
        <strain evidence="9 10">DSM 19580</strain>
    </source>
</reference>